<evidence type="ECO:0000256" key="1">
    <source>
        <dbReference type="SAM" id="MobiDB-lite"/>
    </source>
</evidence>
<keyword evidence="4" id="KW-1185">Reference proteome</keyword>
<feature type="region of interest" description="Disordered" evidence="1">
    <location>
        <begin position="66"/>
        <end position="92"/>
    </location>
</feature>
<dbReference type="RefSeq" id="XP_062712396.1">
    <property type="nucleotide sequence ID" value="XM_062856412.1"/>
</dbReference>
<organism evidence="3 4">
    <name type="scientific">Aedes albopictus</name>
    <name type="common">Asian tiger mosquito</name>
    <name type="synonym">Stegomyia albopicta</name>
    <dbReference type="NCBI Taxonomy" id="7160"/>
    <lineage>
        <taxon>Eukaryota</taxon>
        <taxon>Metazoa</taxon>
        <taxon>Ecdysozoa</taxon>
        <taxon>Arthropoda</taxon>
        <taxon>Hexapoda</taxon>
        <taxon>Insecta</taxon>
        <taxon>Pterygota</taxon>
        <taxon>Neoptera</taxon>
        <taxon>Endopterygota</taxon>
        <taxon>Diptera</taxon>
        <taxon>Nematocera</taxon>
        <taxon>Culicoidea</taxon>
        <taxon>Culicidae</taxon>
        <taxon>Culicinae</taxon>
        <taxon>Aedini</taxon>
        <taxon>Aedes</taxon>
        <taxon>Stegomyia</taxon>
    </lineage>
</organism>
<evidence type="ECO:0000313" key="4">
    <source>
        <dbReference type="Proteomes" id="UP000069940"/>
    </source>
</evidence>
<feature type="compositionally biased region" description="Polar residues" evidence="1">
    <location>
        <begin position="77"/>
        <end position="92"/>
    </location>
</feature>
<protein>
    <submittedName>
        <fullName evidence="3">Uncharacterized protein</fullName>
    </submittedName>
</protein>
<proteinExistence type="predicted"/>
<keyword evidence="2" id="KW-0732">Signal</keyword>
<sequence length="205" mass="24313">MVTMKVLSAIVVIAFVVCGVSSQSFSQQDQRYIESYRYLNRHENQRELHRPESRQQYYYIQQSQQNVNDNVQHRHQSQNNQESLRNYNDYNPVSRYNNQQNMRAPEYQQDPNRKVIYQAVPYPVPVPDNQYHHAQKQADDPAFEIQQAIPIYMARQIYQLSQGGAWKLISEEEIRNPGPDANFNQRLLPPLFVQYPAVTVNHHRH</sequence>
<dbReference type="Proteomes" id="UP000069940">
    <property type="component" value="Unassembled WGS sequence"/>
</dbReference>
<dbReference type="EnsemblMetazoa" id="AALFPA23_010381.R14499">
    <property type="protein sequence ID" value="AALFPA23_010381.P14499"/>
    <property type="gene ID" value="AALFPA23_010381"/>
</dbReference>
<accession>A0ABM1YM11</accession>
<name>A0ABM1YM11_AEDAL</name>
<evidence type="ECO:0000313" key="3">
    <source>
        <dbReference type="EnsemblMetazoa" id="AALFPA23_010381.P14499"/>
    </source>
</evidence>
<evidence type="ECO:0000256" key="2">
    <source>
        <dbReference type="SAM" id="SignalP"/>
    </source>
</evidence>
<feature type="signal peptide" evidence="2">
    <location>
        <begin position="1"/>
        <end position="22"/>
    </location>
</feature>
<dbReference type="GeneID" id="109423383"/>
<reference evidence="4" key="1">
    <citation type="journal article" date="2015" name="Proc. Natl. Acad. Sci. U.S.A.">
        <title>Genome sequence of the Asian Tiger mosquito, Aedes albopictus, reveals insights into its biology, genetics, and evolution.</title>
        <authorList>
            <person name="Chen X.G."/>
            <person name="Jiang X."/>
            <person name="Gu J."/>
            <person name="Xu M."/>
            <person name="Wu Y."/>
            <person name="Deng Y."/>
            <person name="Zhang C."/>
            <person name="Bonizzoni M."/>
            <person name="Dermauw W."/>
            <person name="Vontas J."/>
            <person name="Armbruster P."/>
            <person name="Huang X."/>
            <person name="Yang Y."/>
            <person name="Zhang H."/>
            <person name="He W."/>
            <person name="Peng H."/>
            <person name="Liu Y."/>
            <person name="Wu K."/>
            <person name="Chen J."/>
            <person name="Lirakis M."/>
            <person name="Topalis P."/>
            <person name="Van Leeuwen T."/>
            <person name="Hall A.B."/>
            <person name="Jiang X."/>
            <person name="Thorpe C."/>
            <person name="Mueller R.L."/>
            <person name="Sun C."/>
            <person name="Waterhouse R.M."/>
            <person name="Yan G."/>
            <person name="Tu Z.J."/>
            <person name="Fang X."/>
            <person name="James A.A."/>
        </authorList>
    </citation>
    <scope>NUCLEOTIDE SEQUENCE [LARGE SCALE GENOMIC DNA]</scope>
    <source>
        <strain evidence="4">Foshan</strain>
    </source>
</reference>
<feature type="chain" id="PRO_5046568101" evidence="2">
    <location>
        <begin position="23"/>
        <end position="205"/>
    </location>
</feature>
<reference evidence="3" key="2">
    <citation type="submission" date="2025-05" db="UniProtKB">
        <authorList>
            <consortium name="EnsemblMetazoa"/>
        </authorList>
    </citation>
    <scope>IDENTIFICATION</scope>
    <source>
        <strain evidence="3">Foshan</strain>
    </source>
</reference>